<dbReference type="AlphaFoldDB" id="A0A2T0QCV6"/>
<comment type="caution">
    <text evidence="3">The sequence shown here is derived from an EMBL/GenBank/DDBJ whole genome shotgun (WGS) entry which is preliminary data.</text>
</comment>
<feature type="signal peptide" evidence="1">
    <location>
        <begin position="1"/>
        <end position="26"/>
    </location>
</feature>
<proteinExistence type="predicted"/>
<dbReference type="PANTHER" id="PTHR46825">
    <property type="entry name" value="D-ALANYL-D-ALANINE-CARBOXYPEPTIDASE/ENDOPEPTIDASE AMPH"/>
    <property type="match status" value="1"/>
</dbReference>
<reference evidence="3 4" key="1">
    <citation type="submission" date="2018-03" db="EMBL/GenBank/DDBJ databases">
        <title>Genomic Encyclopedia of Archaeal and Bacterial Type Strains, Phase II (KMG-II): from individual species to whole genera.</title>
        <authorList>
            <person name="Goeker M."/>
        </authorList>
    </citation>
    <scope>NUCLEOTIDE SEQUENCE [LARGE SCALE GENOMIC DNA]</scope>
    <source>
        <strain evidence="3 4">DSM 45601</strain>
    </source>
</reference>
<dbReference type="InterPro" id="IPR001466">
    <property type="entry name" value="Beta-lactam-related"/>
</dbReference>
<dbReference type="SUPFAM" id="SSF56601">
    <property type="entry name" value="beta-lactamase/transpeptidase-like"/>
    <property type="match status" value="1"/>
</dbReference>
<dbReference type="InterPro" id="IPR050491">
    <property type="entry name" value="AmpC-like"/>
</dbReference>
<gene>
    <name evidence="3" type="ORF">CLV72_101285</name>
</gene>
<protein>
    <submittedName>
        <fullName evidence="3">CubicO group peptidase (Beta-lactamase class C family)</fullName>
    </submittedName>
</protein>
<dbReference type="EMBL" id="PVZC01000001">
    <property type="protein sequence ID" value="PRY01701.1"/>
    <property type="molecule type" value="Genomic_DNA"/>
</dbReference>
<evidence type="ECO:0000259" key="2">
    <source>
        <dbReference type="Pfam" id="PF00144"/>
    </source>
</evidence>
<evidence type="ECO:0000313" key="3">
    <source>
        <dbReference type="EMBL" id="PRY01701.1"/>
    </source>
</evidence>
<dbReference type="PROSITE" id="PS51257">
    <property type="entry name" value="PROKAR_LIPOPROTEIN"/>
    <property type="match status" value="1"/>
</dbReference>
<dbReference type="RefSeq" id="WP_106237857.1">
    <property type="nucleotide sequence ID" value="NZ_PVZC01000001.1"/>
</dbReference>
<dbReference type="OrthoDB" id="9809635at2"/>
<name>A0A2T0QCV6_9ACTN</name>
<dbReference type="Gene3D" id="3.40.710.10">
    <property type="entry name" value="DD-peptidase/beta-lactamase superfamily"/>
    <property type="match status" value="1"/>
</dbReference>
<accession>A0A2T0QCV6</accession>
<evidence type="ECO:0000313" key="4">
    <source>
        <dbReference type="Proteomes" id="UP000237846"/>
    </source>
</evidence>
<dbReference type="Pfam" id="PF00144">
    <property type="entry name" value="Beta-lactamase"/>
    <property type="match status" value="1"/>
</dbReference>
<dbReference type="Proteomes" id="UP000237846">
    <property type="component" value="Unassembled WGS sequence"/>
</dbReference>
<dbReference type="PANTHER" id="PTHR46825:SF9">
    <property type="entry name" value="BETA-LACTAMASE-RELATED DOMAIN-CONTAINING PROTEIN"/>
    <property type="match status" value="1"/>
</dbReference>
<sequence>MCRVRAGVLLVVLGITACSPAPPEPAAEPTTESVADFLARTLPEGPGGTVIAARGDQILYCEGFGMADREERIPASCDTAYDIMSITKQFTAAAILRLEAMGELRVTDPISTYLGPVPDDKRDITVHHLLTHTAGLVEGLGDDYDVMSRDAMLTQALSSELRSRPGEEFHYSNVGYSMLAAIVETASGIGYERFLERHLFAPAGMTSTGYVLPEWDRGQVAVEYDAQGRSQGRPYDHPWAEDGPHWNLRGNGGMVSTARDMFRWHRALTGGTVLPESARAELFAPHAPIPELGESYAYGWVVRDTEDGRIAWHDGGNGWSLANYAMAPDDGAMAFWVSNHAHRDDAWNLEDLEPDLTLGILDRARTQ</sequence>
<organism evidence="3 4">
    <name type="scientific">Allonocardiopsis opalescens</name>
    <dbReference type="NCBI Taxonomy" id="1144618"/>
    <lineage>
        <taxon>Bacteria</taxon>
        <taxon>Bacillati</taxon>
        <taxon>Actinomycetota</taxon>
        <taxon>Actinomycetes</taxon>
        <taxon>Streptosporangiales</taxon>
        <taxon>Allonocardiopsis</taxon>
    </lineage>
</organism>
<keyword evidence="1" id="KW-0732">Signal</keyword>
<feature type="domain" description="Beta-lactamase-related" evidence="2">
    <location>
        <begin position="40"/>
        <end position="344"/>
    </location>
</feature>
<dbReference type="InterPro" id="IPR012338">
    <property type="entry name" value="Beta-lactam/transpept-like"/>
</dbReference>
<keyword evidence="4" id="KW-1185">Reference proteome</keyword>
<evidence type="ECO:0000256" key="1">
    <source>
        <dbReference type="SAM" id="SignalP"/>
    </source>
</evidence>
<feature type="chain" id="PRO_5015640784" evidence="1">
    <location>
        <begin position="27"/>
        <end position="367"/>
    </location>
</feature>